<dbReference type="PANTHER" id="PTHR36178">
    <property type="entry name" value="SLR0625 PROTEIN"/>
    <property type="match status" value="1"/>
</dbReference>
<evidence type="ECO:0000256" key="1">
    <source>
        <dbReference type="SAM" id="Phobius"/>
    </source>
</evidence>
<evidence type="ECO:0000313" key="3">
    <source>
        <dbReference type="Proteomes" id="UP001499988"/>
    </source>
</evidence>
<feature type="transmembrane region" description="Helical" evidence="1">
    <location>
        <begin position="34"/>
        <end position="53"/>
    </location>
</feature>
<keyword evidence="3" id="KW-1185">Reference proteome</keyword>
<feature type="transmembrane region" description="Helical" evidence="1">
    <location>
        <begin position="299"/>
        <end position="318"/>
    </location>
</feature>
<feature type="transmembrane region" description="Helical" evidence="1">
    <location>
        <begin position="103"/>
        <end position="124"/>
    </location>
</feature>
<feature type="transmembrane region" description="Helical" evidence="1">
    <location>
        <begin position="359"/>
        <end position="376"/>
    </location>
</feature>
<feature type="transmembrane region" description="Helical" evidence="1">
    <location>
        <begin position="415"/>
        <end position="436"/>
    </location>
</feature>
<feature type="transmembrane region" description="Helical" evidence="1">
    <location>
        <begin position="325"/>
        <end position="347"/>
    </location>
</feature>
<reference evidence="3" key="1">
    <citation type="journal article" date="2019" name="Int. J. Syst. Evol. Microbiol.">
        <title>The Global Catalogue of Microorganisms (GCM) 10K type strain sequencing project: providing services to taxonomists for standard genome sequencing and annotation.</title>
        <authorList>
            <consortium name="The Broad Institute Genomics Platform"/>
            <consortium name="The Broad Institute Genome Sequencing Center for Infectious Disease"/>
            <person name="Wu L."/>
            <person name="Ma J."/>
        </authorList>
    </citation>
    <scope>NUCLEOTIDE SEQUENCE [LARGE SCALE GENOMIC DNA]</scope>
    <source>
        <strain evidence="3">JCM 18401</strain>
    </source>
</reference>
<evidence type="ECO:0000313" key="2">
    <source>
        <dbReference type="EMBL" id="GAA4900079.1"/>
    </source>
</evidence>
<dbReference type="Proteomes" id="UP001499988">
    <property type="component" value="Unassembled WGS sequence"/>
</dbReference>
<dbReference type="PANTHER" id="PTHR36178:SF1">
    <property type="entry name" value="SODIUM_GLUTAMATE SYMPORTER"/>
    <property type="match status" value="1"/>
</dbReference>
<feature type="transmembrane region" description="Helical" evidence="1">
    <location>
        <begin position="161"/>
        <end position="188"/>
    </location>
</feature>
<accession>A0ABP9FKJ1</accession>
<feature type="transmembrane region" description="Helical" evidence="1">
    <location>
        <begin position="59"/>
        <end position="82"/>
    </location>
</feature>
<keyword evidence="1" id="KW-0812">Transmembrane</keyword>
<keyword evidence="1" id="KW-0472">Membrane</keyword>
<proteinExistence type="predicted"/>
<name>A0ABP9FKJ1_9GAMM</name>
<dbReference type="EMBL" id="BAABJZ010000102">
    <property type="protein sequence ID" value="GAA4900079.1"/>
    <property type="molecule type" value="Genomic_DNA"/>
</dbReference>
<organism evidence="2 3">
    <name type="scientific">Ferrimonas pelagia</name>
    <dbReference type="NCBI Taxonomy" id="1177826"/>
    <lineage>
        <taxon>Bacteria</taxon>
        <taxon>Pseudomonadati</taxon>
        <taxon>Pseudomonadota</taxon>
        <taxon>Gammaproteobacteria</taxon>
        <taxon>Alteromonadales</taxon>
        <taxon>Ferrimonadaceae</taxon>
        <taxon>Ferrimonas</taxon>
    </lineage>
</organism>
<feature type="transmembrane region" description="Helical" evidence="1">
    <location>
        <begin position="130"/>
        <end position="149"/>
    </location>
</feature>
<feature type="transmembrane region" description="Helical" evidence="1">
    <location>
        <begin position="388"/>
        <end position="409"/>
    </location>
</feature>
<feature type="transmembrane region" description="Helical" evidence="1">
    <location>
        <begin position="260"/>
        <end position="279"/>
    </location>
</feature>
<keyword evidence="1" id="KW-1133">Transmembrane helix</keyword>
<dbReference type="RefSeq" id="WP_345337009.1">
    <property type="nucleotide sequence ID" value="NZ_BAABJZ010000102.1"/>
</dbReference>
<sequence length="448" mass="48271">MLSNWDLFTDFGIAGGLLLTGKWLRANVVLLQRLYLPAALIAGLLALALGPSGVDLLPWSAGFASNASVLTVALFGTLGLSTDFPSMQVLMRRAGTLWAFNQIATVSQWAFVAMVGLGLMMFVWPDLPPAFGLVLSAGFMGGHGTGVVVGEALQGQGWADALTLALTTATVGIFASILIGMMLLHFGLKRGWIKGFSSFDKMSPIQRRGLVPLEEQDSVGRSSVSSISVDTLALHGSLILLVTVIGQHSAVYLSSFHEMVQVPAFVTAFVLGLAVRALLKRSGGNEYFDDRLFQHGTSASTDFLIVFGIGAIQITILLNYALPLIVMVLIGVLFNLFLVLVVAPRIFGDNWFEKAVFSWGWLTGTVGMGIALLRIIDPKMRAKVLDDYAIAYVPGSITDMVIISLVPILMMQGMAHLAIGGMWLYVLAVTLVWFALWGRHRLAHRAFG</sequence>
<gene>
    <name evidence="2" type="ORF">GCM10023333_37380</name>
</gene>
<comment type="caution">
    <text evidence="2">The sequence shown here is derived from an EMBL/GenBank/DDBJ whole genome shotgun (WGS) entry which is preliminary data.</text>
</comment>
<protein>
    <submittedName>
        <fullName evidence="2">Sodium/glutamate symporter</fullName>
    </submittedName>
</protein>
<feature type="transmembrane region" description="Helical" evidence="1">
    <location>
        <begin position="232"/>
        <end position="253"/>
    </location>
</feature>
<dbReference type="InterPro" id="IPR004445">
    <property type="entry name" value="GltS"/>
</dbReference>